<dbReference type="Gene3D" id="1.10.150.240">
    <property type="entry name" value="Putative phosphatase, domain 2"/>
    <property type="match status" value="1"/>
</dbReference>
<evidence type="ECO:0000313" key="2">
    <source>
        <dbReference type="Proteomes" id="UP001595912"/>
    </source>
</evidence>
<protein>
    <submittedName>
        <fullName evidence="1">Uncharacterized protein</fullName>
    </submittedName>
</protein>
<dbReference type="InterPro" id="IPR036412">
    <property type="entry name" value="HAD-like_sf"/>
</dbReference>
<dbReference type="Proteomes" id="UP001595912">
    <property type="component" value="Unassembled WGS sequence"/>
</dbReference>
<accession>A0ABV9WBM2</accession>
<comment type="caution">
    <text evidence="1">The sequence shown here is derived from an EMBL/GenBank/DDBJ whole genome shotgun (WGS) entry which is preliminary data.</text>
</comment>
<gene>
    <name evidence="1" type="ORF">ACFPIJ_47035</name>
</gene>
<sequence length="88" mass="9241">MTEGDQIVSCVDVPDGTGFEALIFAWDGTLVDSREVCYQGLAQTLADVGVTLRTPPGRCLVYADAGVAAARAAGMTACNVRTGQLLYR</sequence>
<organism evidence="1 2">
    <name type="scientific">Dactylosporangium cerinum</name>
    <dbReference type="NCBI Taxonomy" id="1434730"/>
    <lineage>
        <taxon>Bacteria</taxon>
        <taxon>Bacillati</taxon>
        <taxon>Actinomycetota</taxon>
        <taxon>Actinomycetes</taxon>
        <taxon>Micromonosporales</taxon>
        <taxon>Micromonosporaceae</taxon>
        <taxon>Dactylosporangium</taxon>
    </lineage>
</organism>
<dbReference type="EMBL" id="JBHSIU010000071">
    <property type="protein sequence ID" value="MFC5005375.1"/>
    <property type="molecule type" value="Genomic_DNA"/>
</dbReference>
<dbReference type="InterPro" id="IPR023198">
    <property type="entry name" value="PGP-like_dom2"/>
</dbReference>
<evidence type="ECO:0000313" key="1">
    <source>
        <dbReference type="EMBL" id="MFC5005375.1"/>
    </source>
</evidence>
<keyword evidence="2" id="KW-1185">Reference proteome</keyword>
<dbReference type="SUPFAM" id="SSF56784">
    <property type="entry name" value="HAD-like"/>
    <property type="match status" value="1"/>
</dbReference>
<reference evidence="2" key="1">
    <citation type="journal article" date="2019" name="Int. J. Syst. Evol. Microbiol.">
        <title>The Global Catalogue of Microorganisms (GCM) 10K type strain sequencing project: providing services to taxonomists for standard genome sequencing and annotation.</title>
        <authorList>
            <consortium name="The Broad Institute Genomics Platform"/>
            <consortium name="The Broad Institute Genome Sequencing Center for Infectious Disease"/>
            <person name="Wu L."/>
            <person name="Ma J."/>
        </authorList>
    </citation>
    <scope>NUCLEOTIDE SEQUENCE [LARGE SCALE GENOMIC DNA]</scope>
    <source>
        <strain evidence="2">CGMCC 4.7152</strain>
    </source>
</reference>
<proteinExistence type="predicted"/>
<name>A0ABV9WBM2_9ACTN</name>
<dbReference type="RefSeq" id="WP_380126054.1">
    <property type="nucleotide sequence ID" value="NZ_JBHSIU010000071.1"/>
</dbReference>